<name>A0ABD3Y8Y9_9GAMM</name>
<evidence type="ECO:0000313" key="3">
    <source>
        <dbReference type="EMBL" id="KDC51032.1"/>
    </source>
</evidence>
<gene>
    <name evidence="3" type="ORF">DC53_10860</name>
</gene>
<evidence type="ECO:0000256" key="1">
    <source>
        <dbReference type="SAM" id="Coils"/>
    </source>
</evidence>
<keyword evidence="2" id="KW-0472">Membrane</keyword>
<evidence type="ECO:0000256" key="2">
    <source>
        <dbReference type="SAM" id="Phobius"/>
    </source>
</evidence>
<sequence>MSNRSNGKLERNVGVLLSIGVTICVLIIAFGSLSAKESAILSLLLTILSVMASWIFSTIHSSSQHAEAISEVKEMHNENLRTYALKAAEKVNNLSDQLNRLSLFLGEELQDDENALIDSKHRILSGIHMIAMLKSVNDTSLSDWQGVIGEEIEEHRKEAEENEKLLLKLMDKVDHLWDSYEQDTITAEIVDKRVNQLKKEMKSLAGNITGAHISMPRAKKIVKRNLVKNCPSCNKNISYIQRAKHGSAKPLTCENCSISLISIYDENLDDFGVNVSGLKSENFNCPSCTKKIIGDVHTVPNQKNIIKCKECSVDIILNRSTAGKVVTTVKPEEILTGLVIDDEFISRVETLLPVQPWPQHVHKDIATQIKASNASVQKAIKQLILSGKVKEQKDGILYDLVPSKA</sequence>
<accession>A0ABD3Y8Y9</accession>
<protein>
    <submittedName>
        <fullName evidence="3">Uncharacterized protein</fullName>
    </submittedName>
</protein>
<keyword evidence="2" id="KW-0812">Transmembrane</keyword>
<proteinExistence type="predicted"/>
<organism evidence="3 4">
    <name type="scientific">Pseudoalteromonas fuliginea</name>
    <dbReference type="NCBI Taxonomy" id="1872678"/>
    <lineage>
        <taxon>Bacteria</taxon>
        <taxon>Pseudomonadati</taxon>
        <taxon>Pseudomonadota</taxon>
        <taxon>Gammaproteobacteria</taxon>
        <taxon>Alteromonadales</taxon>
        <taxon>Pseudoalteromonadaceae</taxon>
        <taxon>Pseudoalteromonas</taxon>
    </lineage>
</organism>
<comment type="caution">
    <text evidence="3">The sequence shown here is derived from an EMBL/GenBank/DDBJ whole genome shotgun (WGS) entry which is preliminary data.</text>
</comment>
<feature type="transmembrane region" description="Helical" evidence="2">
    <location>
        <begin position="12"/>
        <end position="33"/>
    </location>
</feature>
<dbReference type="AlphaFoldDB" id="A0ABD3Y8Y9"/>
<evidence type="ECO:0000313" key="4">
    <source>
        <dbReference type="Proteomes" id="UP000027154"/>
    </source>
</evidence>
<reference evidence="3 4" key="1">
    <citation type="submission" date="2014-04" db="EMBL/GenBank/DDBJ databases">
        <title>Pseudoalteromonas galatheae sp. nov., isolated from a deep-sea polychaete near Canal Concepcion, Chile.</title>
        <authorList>
            <person name="Machado H.R."/>
            <person name="Gram L."/>
            <person name="Vynne N.G."/>
        </authorList>
    </citation>
    <scope>NUCLEOTIDE SEQUENCE [LARGE SCALE GENOMIC DNA]</scope>
    <source>
        <strain evidence="3 4">KMM216</strain>
    </source>
</reference>
<dbReference type="Proteomes" id="UP000027154">
    <property type="component" value="Unassembled WGS sequence"/>
</dbReference>
<dbReference type="RefSeq" id="WP_033029870.1">
    <property type="nucleotide sequence ID" value="NZ_JJNZ01000030.1"/>
</dbReference>
<dbReference type="EMBL" id="JJNZ01000030">
    <property type="protein sequence ID" value="KDC51032.1"/>
    <property type="molecule type" value="Genomic_DNA"/>
</dbReference>
<keyword evidence="2" id="KW-1133">Transmembrane helix</keyword>
<feature type="coiled-coil region" evidence="1">
    <location>
        <begin position="152"/>
        <end position="207"/>
    </location>
</feature>
<keyword evidence="1" id="KW-0175">Coiled coil</keyword>